<organism evidence="3 4">
    <name type="scientific">Streptomyces daqingensis</name>
    <dbReference type="NCBI Taxonomy" id="1472640"/>
    <lineage>
        <taxon>Bacteria</taxon>
        <taxon>Bacillati</taxon>
        <taxon>Actinomycetota</taxon>
        <taxon>Actinomycetes</taxon>
        <taxon>Kitasatosporales</taxon>
        <taxon>Streptomycetaceae</taxon>
        <taxon>Streptomyces</taxon>
    </lineage>
</organism>
<evidence type="ECO:0000256" key="1">
    <source>
        <dbReference type="SAM" id="MobiDB-lite"/>
    </source>
</evidence>
<reference evidence="4" key="1">
    <citation type="journal article" date="2019" name="Int. J. Syst. Evol. Microbiol.">
        <title>The Global Catalogue of Microorganisms (GCM) 10K type strain sequencing project: providing services to taxonomists for standard genome sequencing and annotation.</title>
        <authorList>
            <consortium name="The Broad Institute Genomics Platform"/>
            <consortium name="The Broad Institute Genome Sequencing Center for Infectious Disease"/>
            <person name="Wu L."/>
            <person name="Ma J."/>
        </authorList>
    </citation>
    <scope>NUCLEOTIDE SEQUENCE [LARGE SCALE GENOMIC DNA]</scope>
    <source>
        <strain evidence="4">CGMCC 4.7178</strain>
    </source>
</reference>
<proteinExistence type="predicted"/>
<evidence type="ECO:0008006" key="5">
    <source>
        <dbReference type="Google" id="ProtNLM"/>
    </source>
</evidence>
<feature type="transmembrane region" description="Helical" evidence="2">
    <location>
        <begin position="70"/>
        <end position="89"/>
    </location>
</feature>
<evidence type="ECO:0000313" key="3">
    <source>
        <dbReference type="EMBL" id="GGO41477.1"/>
    </source>
</evidence>
<feature type="compositionally biased region" description="Basic and acidic residues" evidence="1">
    <location>
        <begin position="118"/>
        <end position="159"/>
    </location>
</feature>
<gene>
    <name evidence="3" type="ORF">GCM10012287_00330</name>
</gene>
<dbReference type="InterPro" id="IPR047789">
    <property type="entry name" value="CU044_5270-like"/>
</dbReference>
<keyword evidence="2" id="KW-0472">Membrane</keyword>
<keyword evidence="2" id="KW-1133">Transmembrane helix</keyword>
<comment type="caution">
    <text evidence="3">The sequence shown here is derived from an EMBL/GenBank/DDBJ whole genome shotgun (WGS) entry which is preliminary data.</text>
</comment>
<feature type="region of interest" description="Disordered" evidence="1">
    <location>
        <begin position="118"/>
        <end position="163"/>
    </location>
</feature>
<evidence type="ECO:0000256" key="2">
    <source>
        <dbReference type="SAM" id="Phobius"/>
    </source>
</evidence>
<name>A0ABQ2LS67_9ACTN</name>
<keyword evidence="2" id="KW-0812">Transmembrane</keyword>
<sequence length="334" mass="36704">MDEMTPLRRMRAEIPRPGADRLATGRERLQAAIDDEAAAAGTELRRPIITGGFMNGTKESSRDPVRRRRVLSVAVAAAAAVAVAATAVVTDNIGEKPDGSADVARPKSTHAEGVLLRAAEEARRGPQPEIPRDDQFVYTKDVTEETDRKTGKSKTHTDESWNSVDGSKHSWNVHLGEGNWTNPNEDGVRPPMYDWSELKKLPTDPVKLVLKLCSPVDPPLKPKSLNGVSKEEWRDLHMQLEGIVLRAPVIPKELRATAFEALAMVPGIKAKPMKDAEGRPAVGVWAENALFEDSLLVLGKDSHKVVGHTGVRGQYDQFSHTEEYAIVDKLKQRP</sequence>
<dbReference type="NCBIfam" id="NF038083">
    <property type="entry name" value="CU044_5270_fam"/>
    <property type="match status" value="1"/>
</dbReference>
<evidence type="ECO:0000313" key="4">
    <source>
        <dbReference type="Proteomes" id="UP000631535"/>
    </source>
</evidence>
<dbReference type="EMBL" id="BMMP01000001">
    <property type="protein sequence ID" value="GGO41477.1"/>
    <property type="molecule type" value="Genomic_DNA"/>
</dbReference>
<dbReference type="Proteomes" id="UP000631535">
    <property type="component" value="Unassembled WGS sequence"/>
</dbReference>
<keyword evidence="4" id="KW-1185">Reference proteome</keyword>
<protein>
    <recommendedName>
        <fullName evidence="5">Tat pathway signal protein</fullName>
    </recommendedName>
</protein>
<accession>A0ABQ2LS67</accession>